<dbReference type="AlphaFoldDB" id="A0A3P8FIY6"/>
<gene>
    <name evidence="1" type="ORF">SMRZ_LOCUS15767</name>
</gene>
<evidence type="ECO:0000313" key="2">
    <source>
        <dbReference type="Proteomes" id="UP000277204"/>
    </source>
</evidence>
<keyword evidence="2" id="KW-1185">Reference proteome</keyword>
<protein>
    <submittedName>
        <fullName evidence="1">Uncharacterized protein</fullName>
    </submittedName>
</protein>
<accession>A0A3P8FIY6</accession>
<organism evidence="1 2">
    <name type="scientific">Schistosoma margrebowiei</name>
    <dbReference type="NCBI Taxonomy" id="48269"/>
    <lineage>
        <taxon>Eukaryota</taxon>
        <taxon>Metazoa</taxon>
        <taxon>Spiralia</taxon>
        <taxon>Lophotrochozoa</taxon>
        <taxon>Platyhelminthes</taxon>
        <taxon>Trematoda</taxon>
        <taxon>Digenea</taxon>
        <taxon>Strigeidida</taxon>
        <taxon>Schistosomatoidea</taxon>
        <taxon>Schistosomatidae</taxon>
        <taxon>Schistosoma</taxon>
    </lineage>
</organism>
<dbReference type="Proteomes" id="UP000277204">
    <property type="component" value="Unassembled WGS sequence"/>
</dbReference>
<sequence length="81" mass="9482">MSYLGLVSWMYLHPRIDDNSVTQTQYRSLQTPWLAVESRTRVSSCLGLVSWMYLHLRVDVHSGTRTQYRSLQTPSPYPLSY</sequence>
<reference evidence="1 2" key="1">
    <citation type="submission" date="2018-11" db="EMBL/GenBank/DDBJ databases">
        <authorList>
            <consortium name="Pathogen Informatics"/>
        </authorList>
    </citation>
    <scope>NUCLEOTIDE SEQUENCE [LARGE SCALE GENOMIC DNA]</scope>
    <source>
        <strain evidence="1 2">Zambia</strain>
    </source>
</reference>
<proteinExistence type="predicted"/>
<evidence type="ECO:0000313" key="1">
    <source>
        <dbReference type="EMBL" id="VDP19116.1"/>
    </source>
</evidence>
<dbReference type="EMBL" id="UZAI01016995">
    <property type="protein sequence ID" value="VDP19116.1"/>
    <property type="molecule type" value="Genomic_DNA"/>
</dbReference>
<name>A0A3P8FIY6_9TREM</name>